<dbReference type="Gene3D" id="1.25.40.10">
    <property type="entry name" value="Tetratricopeptide repeat domain"/>
    <property type="match status" value="2"/>
</dbReference>
<evidence type="ECO:0000256" key="3">
    <source>
        <dbReference type="PROSITE-ProRule" id="PRU00339"/>
    </source>
</evidence>
<evidence type="ECO:0000256" key="4">
    <source>
        <dbReference type="SAM" id="Phobius"/>
    </source>
</evidence>
<dbReference type="Proteomes" id="UP000184432">
    <property type="component" value="Unassembled WGS sequence"/>
</dbReference>
<dbReference type="InterPro" id="IPR019734">
    <property type="entry name" value="TPR_rpt"/>
</dbReference>
<feature type="transmembrane region" description="Helical" evidence="4">
    <location>
        <begin position="193"/>
        <end position="226"/>
    </location>
</feature>
<dbReference type="RefSeq" id="WP_139242076.1">
    <property type="nucleotide sequence ID" value="NZ_FQYP01000011.1"/>
</dbReference>
<feature type="repeat" description="TPR" evidence="3">
    <location>
        <begin position="657"/>
        <end position="690"/>
    </location>
</feature>
<feature type="transmembrane region" description="Helical" evidence="4">
    <location>
        <begin position="108"/>
        <end position="127"/>
    </location>
</feature>
<feature type="transmembrane region" description="Helical" evidence="4">
    <location>
        <begin position="401"/>
        <end position="418"/>
    </location>
</feature>
<gene>
    <name evidence="5" type="ORF">SAMN04488508_11110</name>
</gene>
<dbReference type="AlphaFoldDB" id="A0A1M6KGM7"/>
<name>A0A1M6KGM7_9FLAO</name>
<evidence type="ECO:0000256" key="1">
    <source>
        <dbReference type="ARBA" id="ARBA00022737"/>
    </source>
</evidence>
<feature type="repeat" description="TPR" evidence="3">
    <location>
        <begin position="691"/>
        <end position="724"/>
    </location>
</feature>
<organism evidence="5 6">
    <name type="scientific">Aquimarina spongiae</name>
    <dbReference type="NCBI Taxonomy" id="570521"/>
    <lineage>
        <taxon>Bacteria</taxon>
        <taxon>Pseudomonadati</taxon>
        <taxon>Bacteroidota</taxon>
        <taxon>Flavobacteriia</taxon>
        <taxon>Flavobacteriales</taxon>
        <taxon>Flavobacteriaceae</taxon>
        <taxon>Aquimarina</taxon>
    </lineage>
</organism>
<evidence type="ECO:0000313" key="6">
    <source>
        <dbReference type="Proteomes" id="UP000184432"/>
    </source>
</evidence>
<keyword evidence="2 3" id="KW-0802">TPR repeat</keyword>
<feature type="transmembrane region" description="Helical" evidence="4">
    <location>
        <begin position="312"/>
        <end position="333"/>
    </location>
</feature>
<keyword evidence="6" id="KW-1185">Reference proteome</keyword>
<feature type="repeat" description="TPR" evidence="3">
    <location>
        <begin position="566"/>
        <end position="599"/>
    </location>
</feature>
<feature type="repeat" description="TPR" evidence="3">
    <location>
        <begin position="600"/>
        <end position="633"/>
    </location>
</feature>
<keyword evidence="4" id="KW-1133">Transmembrane helix</keyword>
<evidence type="ECO:0000313" key="5">
    <source>
        <dbReference type="EMBL" id="SHJ58113.1"/>
    </source>
</evidence>
<protein>
    <submittedName>
        <fullName evidence="5">TPR repeat-containing protein</fullName>
    </submittedName>
</protein>
<dbReference type="PROSITE" id="PS50005">
    <property type="entry name" value="TPR"/>
    <property type="match status" value="4"/>
</dbReference>
<keyword evidence="4" id="KW-0812">Transmembrane</keyword>
<feature type="transmembrane region" description="Helical" evidence="4">
    <location>
        <begin position="246"/>
        <end position="266"/>
    </location>
</feature>
<dbReference type="EMBL" id="FQYP01000011">
    <property type="protein sequence ID" value="SHJ58113.1"/>
    <property type="molecule type" value="Genomic_DNA"/>
</dbReference>
<feature type="transmembrane region" description="Helical" evidence="4">
    <location>
        <begin position="371"/>
        <end position="389"/>
    </location>
</feature>
<sequence>MVSNFSSKNLYRNLFIGLSVFLGILMMYLSTDYGPLEDTRIHQDHGVRILNYFKGIDKKAALTPVDDQGNYYDVNKNLDSEEHGMNGFGGFFDLVSNFLHQFYPSSEIYAFKNFVNSIFGFLLFLFCGLIGKELRNWKLGVLTLIFVTLTPVMFGYSMNNPKDIPAAAFYIIVIFHNIKLLKELPAISLKRSFYLILNISLLINIRVIGLITIGYVVLGVFLWWLLENKKHNFTKIHKKDSLFLGSKVLAICVASYIAVSIFWPYAQTNPFKVPIEILIKMGEFRGFENLQLFEGVWKSSFDMPWYYAIKNLFIIMMPLHAFLGFFLIPILYFRTTKEQMLYVSMILFASVFPMLLVVVGKPNSHDGSRQFMFSVMPIVVLSAFSWYKLFGLIPKKNLVKVVFGLMILLMLEPLRFMIQYHPMQALYFSPIVGGVSGAYGNYEIDYYGVAVKPSLDWLDKNVGDSKNPPRVRLYYGSQMKIKSYLDRNPNLQYALSKRESSKWDYSIIMLAEGKYKRDLDVNWSPKNTVHEIKVDGISLCYIVKNDYKGDDYFLELQQNVANSPSANGFIDLGLVYFNKTEYVRSIEAFKMAINIDPSNSLAYNNICSAFNRLKMYEKAQEACEKAISLRPDFDLAKNNLLVSKNRISRSREENLTVKEYLNLSYNYYRLGFFKECIDTCEKLLEIDPDNVIAYNNICSSYNNLEDYENAIKACEKALEINPNYEVARNNLDSAKKKIGD</sequence>
<dbReference type="InterPro" id="IPR051685">
    <property type="entry name" value="Ycf3/AcsC/BcsC/TPR_MFPF"/>
</dbReference>
<dbReference type="SUPFAM" id="SSF48452">
    <property type="entry name" value="TPR-like"/>
    <property type="match status" value="1"/>
</dbReference>
<evidence type="ECO:0000256" key="2">
    <source>
        <dbReference type="ARBA" id="ARBA00022803"/>
    </source>
</evidence>
<keyword evidence="1" id="KW-0677">Repeat</keyword>
<feature type="transmembrane region" description="Helical" evidence="4">
    <location>
        <begin position="12"/>
        <end position="30"/>
    </location>
</feature>
<dbReference type="PANTHER" id="PTHR44943">
    <property type="entry name" value="CELLULOSE SYNTHASE OPERON PROTEIN C"/>
    <property type="match status" value="1"/>
</dbReference>
<accession>A0A1M6KGM7</accession>
<dbReference type="OrthoDB" id="2034231at2"/>
<dbReference type="Pfam" id="PF00515">
    <property type="entry name" value="TPR_1"/>
    <property type="match status" value="2"/>
</dbReference>
<keyword evidence="4" id="KW-0472">Membrane</keyword>
<reference evidence="6" key="1">
    <citation type="submission" date="2016-11" db="EMBL/GenBank/DDBJ databases">
        <authorList>
            <person name="Varghese N."/>
            <person name="Submissions S."/>
        </authorList>
    </citation>
    <scope>NUCLEOTIDE SEQUENCE [LARGE SCALE GENOMIC DNA]</scope>
    <source>
        <strain evidence="6">DSM 22623</strain>
    </source>
</reference>
<dbReference type="Pfam" id="PF13181">
    <property type="entry name" value="TPR_8"/>
    <property type="match status" value="1"/>
</dbReference>
<feature type="transmembrane region" description="Helical" evidence="4">
    <location>
        <begin position="339"/>
        <end position="359"/>
    </location>
</feature>
<dbReference type="PROSITE" id="PS50293">
    <property type="entry name" value="TPR_REGION"/>
    <property type="match status" value="1"/>
</dbReference>
<dbReference type="InterPro" id="IPR011990">
    <property type="entry name" value="TPR-like_helical_dom_sf"/>
</dbReference>
<dbReference type="STRING" id="570521.SAMN04488508_11110"/>
<dbReference type="SMART" id="SM00028">
    <property type="entry name" value="TPR"/>
    <property type="match status" value="4"/>
</dbReference>
<proteinExistence type="predicted"/>
<feature type="transmembrane region" description="Helical" evidence="4">
    <location>
        <begin position="139"/>
        <end position="158"/>
    </location>
</feature>
<dbReference type="PANTHER" id="PTHR44943:SF8">
    <property type="entry name" value="TPR REPEAT-CONTAINING PROTEIN MJ0263"/>
    <property type="match status" value="1"/>
</dbReference>